<gene>
    <name evidence="2" type="ORF">WMW72_01670</name>
</gene>
<evidence type="ECO:0000256" key="1">
    <source>
        <dbReference type="SAM" id="SignalP"/>
    </source>
</evidence>
<dbReference type="Proteomes" id="UP001469365">
    <property type="component" value="Unassembled WGS sequence"/>
</dbReference>
<dbReference type="Pfam" id="PF01547">
    <property type="entry name" value="SBP_bac_1"/>
    <property type="match status" value="1"/>
</dbReference>
<sequence>MKQILKLVTVLTIVPTVLAACSSGSGSEGGNSKDGVRKVKLSIMLPLAGRFKEQFDGYLKQFAAKQLAEKNIEVTYNLELPSDENLLATRLVSGDAPDIFSYNFATKGAEFVKGGYTADLSDQPFVAKLTDSMREASKINGKIYGVPLETFSWSYLYNKDIFAANNVTPPKTLSELKAVTEKLKSNKVTPFVLAYKDSFVAGWPFFLSMQSIVNTKLPTWWNDMATDKASFKDLQNNGLFDVVDLINANGNANALELGAEDGIADFANGKAAMFVTGPWYSESILKVNPKFNLGLGALPINDDPQSTKVVLAITTTLTAYPEGKNKDVALDFLNYILDDKDSSAFFESLKFNQVAKNQKLQTFPWNEEAQKIVDAGQGFLGLTLPVSADQDKDKLAQAYYAKSITRDQYVEAVNKTWKKSVGAGK</sequence>
<dbReference type="EMBL" id="JBBPCC010000001">
    <property type="protein sequence ID" value="MEK8126611.1"/>
    <property type="molecule type" value="Genomic_DNA"/>
</dbReference>
<reference evidence="2 3" key="1">
    <citation type="submission" date="2024-04" db="EMBL/GenBank/DDBJ databases">
        <title>draft genome sequnece of Paenibacillus filicis.</title>
        <authorList>
            <person name="Kim D.-U."/>
        </authorList>
    </citation>
    <scope>NUCLEOTIDE SEQUENCE [LARGE SCALE GENOMIC DNA]</scope>
    <source>
        <strain evidence="2 3">KACC14197</strain>
    </source>
</reference>
<proteinExistence type="predicted"/>
<protein>
    <submittedName>
        <fullName evidence="2">Extracellular solute-binding protein</fullName>
    </submittedName>
</protein>
<feature type="chain" id="PRO_5045609796" evidence="1">
    <location>
        <begin position="20"/>
        <end position="425"/>
    </location>
</feature>
<accession>A0ABU9DCP0</accession>
<dbReference type="PROSITE" id="PS51257">
    <property type="entry name" value="PROKAR_LIPOPROTEIN"/>
    <property type="match status" value="1"/>
</dbReference>
<dbReference type="RefSeq" id="WP_341413664.1">
    <property type="nucleotide sequence ID" value="NZ_JBBPCC010000001.1"/>
</dbReference>
<dbReference type="Gene3D" id="3.40.190.10">
    <property type="entry name" value="Periplasmic binding protein-like II"/>
    <property type="match status" value="2"/>
</dbReference>
<dbReference type="InterPro" id="IPR050490">
    <property type="entry name" value="Bact_solute-bd_prot1"/>
</dbReference>
<evidence type="ECO:0000313" key="3">
    <source>
        <dbReference type="Proteomes" id="UP001469365"/>
    </source>
</evidence>
<evidence type="ECO:0000313" key="2">
    <source>
        <dbReference type="EMBL" id="MEK8126611.1"/>
    </source>
</evidence>
<name>A0ABU9DCP0_9BACL</name>
<keyword evidence="1" id="KW-0732">Signal</keyword>
<feature type="signal peptide" evidence="1">
    <location>
        <begin position="1"/>
        <end position="19"/>
    </location>
</feature>
<dbReference type="InterPro" id="IPR006059">
    <property type="entry name" value="SBP"/>
</dbReference>
<dbReference type="SUPFAM" id="SSF53850">
    <property type="entry name" value="Periplasmic binding protein-like II"/>
    <property type="match status" value="1"/>
</dbReference>
<organism evidence="2 3">
    <name type="scientific">Paenibacillus filicis</name>
    <dbReference type="NCBI Taxonomy" id="669464"/>
    <lineage>
        <taxon>Bacteria</taxon>
        <taxon>Bacillati</taxon>
        <taxon>Bacillota</taxon>
        <taxon>Bacilli</taxon>
        <taxon>Bacillales</taxon>
        <taxon>Paenibacillaceae</taxon>
        <taxon>Paenibacillus</taxon>
    </lineage>
</organism>
<comment type="caution">
    <text evidence="2">The sequence shown here is derived from an EMBL/GenBank/DDBJ whole genome shotgun (WGS) entry which is preliminary data.</text>
</comment>
<dbReference type="PANTHER" id="PTHR43649">
    <property type="entry name" value="ARABINOSE-BINDING PROTEIN-RELATED"/>
    <property type="match status" value="1"/>
</dbReference>
<keyword evidence="3" id="KW-1185">Reference proteome</keyword>